<dbReference type="InterPro" id="IPR006439">
    <property type="entry name" value="HAD-SF_hydro_IA"/>
</dbReference>
<comment type="caution">
    <text evidence="1">The sequence shown here is derived from an EMBL/GenBank/DDBJ whole genome shotgun (WGS) entry which is preliminary data.</text>
</comment>
<dbReference type="Proteomes" id="UP000177609">
    <property type="component" value="Unassembled WGS sequence"/>
</dbReference>
<dbReference type="SUPFAM" id="SSF56784">
    <property type="entry name" value="HAD-like"/>
    <property type="match status" value="1"/>
</dbReference>
<accession>A0A1F8H2T0</accession>
<dbReference type="GO" id="GO:0008967">
    <property type="term" value="F:phosphoglycolate phosphatase activity"/>
    <property type="evidence" value="ECO:0007669"/>
    <property type="project" value="TreeGrafter"/>
</dbReference>
<sequence length="224" mass="25089">MNKKIIVFDFDGVFVLDSDAVFKKEAWKIVFNPWVGQYEKHLEEISQLCAGQSGGRIKVFNYVFEHLNEPEETISTLTEKASRVFDDYVQEKILKAGLATGTLSTLETLTNLDLKLYINSGTASPALQDIIKKLGIHHFFSGVFGSTKEPIGGGKVENLQYIAEQEKLGPEAIIFVGDSDSDYKAAVEFRCDFIGISNEWNGWRKDAKSFPVISKLSDIPRLIN</sequence>
<dbReference type="InterPro" id="IPR036412">
    <property type="entry name" value="HAD-like_sf"/>
</dbReference>
<dbReference type="SFLD" id="SFLDG01129">
    <property type="entry name" value="C1.5:_HAD__Beta-PGM__Phosphata"/>
    <property type="match status" value="1"/>
</dbReference>
<dbReference type="GO" id="GO:0005829">
    <property type="term" value="C:cytosol"/>
    <property type="evidence" value="ECO:0007669"/>
    <property type="project" value="TreeGrafter"/>
</dbReference>
<reference evidence="1 2" key="1">
    <citation type="journal article" date="2016" name="Nat. Commun.">
        <title>Thousands of microbial genomes shed light on interconnected biogeochemical processes in an aquifer system.</title>
        <authorList>
            <person name="Anantharaman K."/>
            <person name="Brown C.T."/>
            <person name="Hug L.A."/>
            <person name="Sharon I."/>
            <person name="Castelle C.J."/>
            <person name="Probst A.J."/>
            <person name="Thomas B.C."/>
            <person name="Singh A."/>
            <person name="Wilkins M.J."/>
            <person name="Karaoz U."/>
            <person name="Brodie E.L."/>
            <person name="Williams K.H."/>
            <person name="Hubbard S.S."/>
            <person name="Banfield J.F."/>
        </authorList>
    </citation>
    <scope>NUCLEOTIDE SEQUENCE [LARGE SCALE GENOMIC DNA]</scope>
</reference>
<gene>
    <name evidence="1" type="ORF">A3J01_01145</name>
</gene>
<dbReference type="InterPro" id="IPR023198">
    <property type="entry name" value="PGP-like_dom2"/>
</dbReference>
<dbReference type="Pfam" id="PF00702">
    <property type="entry name" value="Hydrolase"/>
    <property type="match status" value="1"/>
</dbReference>
<dbReference type="Gene3D" id="1.10.150.240">
    <property type="entry name" value="Putative phosphatase, domain 2"/>
    <property type="match status" value="1"/>
</dbReference>
<dbReference type="AlphaFoldDB" id="A0A1F8H2T0"/>
<name>A0A1F8H2T0_9BACT</name>
<dbReference type="CDD" id="cd01427">
    <property type="entry name" value="HAD_like"/>
    <property type="match status" value="1"/>
</dbReference>
<dbReference type="EMBL" id="MGKV01000016">
    <property type="protein sequence ID" value="OGN31927.1"/>
    <property type="molecule type" value="Genomic_DNA"/>
</dbReference>
<evidence type="ECO:0008006" key="3">
    <source>
        <dbReference type="Google" id="ProtNLM"/>
    </source>
</evidence>
<dbReference type="PANTHER" id="PTHR43434:SF1">
    <property type="entry name" value="PHOSPHOGLYCOLATE PHOSPHATASE"/>
    <property type="match status" value="1"/>
</dbReference>
<dbReference type="PANTHER" id="PTHR43434">
    <property type="entry name" value="PHOSPHOGLYCOLATE PHOSPHATASE"/>
    <property type="match status" value="1"/>
</dbReference>
<evidence type="ECO:0000313" key="2">
    <source>
        <dbReference type="Proteomes" id="UP000177609"/>
    </source>
</evidence>
<organism evidence="1 2">
    <name type="scientific">Candidatus Yanofskybacteria bacterium RIFCSPLOWO2_02_FULL_45_18</name>
    <dbReference type="NCBI Taxonomy" id="1802707"/>
    <lineage>
        <taxon>Bacteria</taxon>
        <taxon>Candidatus Yanofskyibacteriota</taxon>
    </lineage>
</organism>
<dbReference type="Gene3D" id="3.40.50.1000">
    <property type="entry name" value="HAD superfamily/HAD-like"/>
    <property type="match status" value="1"/>
</dbReference>
<dbReference type="InterPro" id="IPR023214">
    <property type="entry name" value="HAD_sf"/>
</dbReference>
<proteinExistence type="predicted"/>
<dbReference type="NCBIfam" id="TIGR01549">
    <property type="entry name" value="HAD-SF-IA-v1"/>
    <property type="match status" value="1"/>
</dbReference>
<dbReference type="STRING" id="1802707.A3J01_01145"/>
<dbReference type="SFLD" id="SFLDS00003">
    <property type="entry name" value="Haloacid_Dehalogenase"/>
    <property type="match status" value="1"/>
</dbReference>
<dbReference type="InterPro" id="IPR050155">
    <property type="entry name" value="HAD-like_hydrolase_sf"/>
</dbReference>
<protein>
    <recommendedName>
        <fullName evidence="3">Haloacid dehalogenase</fullName>
    </recommendedName>
</protein>
<evidence type="ECO:0000313" key="1">
    <source>
        <dbReference type="EMBL" id="OGN31927.1"/>
    </source>
</evidence>
<dbReference type="GO" id="GO:0006281">
    <property type="term" value="P:DNA repair"/>
    <property type="evidence" value="ECO:0007669"/>
    <property type="project" value="TreeGrafter"/>
</dbReference>